<feature type="compositionally biased region" description="Pro residues" evidence="1">
    <location>
        <begin position="418"/>
        <end position="430"/>
    </location>
</feature>
<keyword evidence="3" id="KW-1185">Reference proteome</keyword>
<proteinExistence type="predicted"/>
<accession>A0ABQ8U8S6</accession>
<feature type="compositionally biased region" description="Pro residues" evidence="1">
    <location>
        <begin position="628"/>
        <end position="644"/>
    </location>
</feature>
<reference evidence="2" key="1">
    <citation type="journal article" date="2022" name="bioRxiv">
        <title>Genomics of Preaxostyla Flagellates Illuminates Evolutionary Transitions and the Path Towards Mitochondrial Loss.</title>
        <authorList>
            <person name="Novak L.V.F."/>
            <person name="Treitli S.C."/>
            <person name="Pyrih J."/>
            <person name="Halakuc P."/>
            <person name="Pipaliya S.V."/>
            <person name="Vacek V."/>
            <person name="Brzon O."/>
            <person name="Soukal P."/>
            <person name="Eme L."/>
            <person name="Dacks J.B."/>
            <person name="Karnkowska A."/>
            <person name="Elias M."/>
            <person name="Hampl V."/>
        </authorList>
    </citation>
    <scope>NUCLEOTIDE SEQUENCE</scope>
    <source>
        <strain evidence="2">RCP-MX</strain>
    </source>
</reference>
<dbReference type="EMBL" id="JAPMOS010000219">
    <property type="protein sequence ID" value="KAJ4453754.1"/>
    <property type="molecule type" value="Genomic_DNA"/>
</dbReference>
<feature type="compositionally biased region" description="Low complexity" evidence="1">
    <location>
        <begin position="600"/>
        <end position="618"/>
    </location>
</feature>
<feature type="region of interest" description="Disordered" evidence="1">
    <location>
        <begin position="767"/>
        <end position="791"/>
    </location>
</feature>
<feature type="compositionally biased region" description="Polar residues" evidence="1">
    <location>
        <begin position="305"/>
        <end position="315"/>
    </location>
</feature>
<organism evidence="2 3">
    <name type="scientific">Paratrimastix pyriformis</name>
    <dbReference type="NCBI Taxonomy" id="342808"/>
    <lineage>
        <taxon>Eukaryota</taxon>
        <taxon>Metamonada</taxon>
        <taxon>Preaxostyla</taxon>
        <taxon>Paratrimastigidae</taxon>
        <taxon>Paratrimastix</taxon>
    </lineage>
</organism>
<feature type="region of interest" description="Disordered" evidence="1">
    <location>
        <begin position="283"/>
        <end position="436"/>
    </location>
</feature>
<evidence type="ECO:0000313" key="3">
    <source>
        <dbReference type="Proteomes" id="UP001141327"/>
    </source>
</evidence>
<protein>
    <submittedName>
        <fullName evidence="2">Uncharacterized protein</fullName>
    </submittedName>
</protein>
<feature type="compositionally biased region" description="Low complexity" evidence="1">
    <location>
        <begin position="283"/>
        <end position="296"/>
    </location>
</feature>
<evidence type="ECO:0000256" key="1">
    <source>
        <dbReference type="SAM" id="MobiDB-lite"/>
    </source>
</evidence>
<sequence length="1075" mass="112448">MSEEEKKEPSSKKAEKKREDSKELFRYCHRLIVAIEHASSLCNPSYPPIQASLNSHLIPQPFSFFSAPPAHLVASVMRDFDETLGKGDWNPFIQKTCGKLRKEVWEKLSEKFPVCLNILNVFLDNLVLWMNHETIIYWACSFRLNYPQLIAEFPQVISSHSRQVRNSHSHHRDSVRSGVSAVTARKIDSRDHQNQEKDWIAETSWRIRSMRRVCEMLWGQSFPATDDEETALKRSLATLVAWVQTLAGEVKSEMSKRGHADIYQNTGVECTVYPSFCPPTSATAGSSLALSSTTSGETPAPPEAVTSSHSPSAPVTSPEAPSEGACSPAPTGAITKRPRLAAPRSHSEALHRNLPDPVSPQDRAVNPVESKRSAIQYDEGHSGLSPTHNPPSSPDESPAGTPNAPATTATATATAAPTPTPPVTPTPSLPAPAQAPVTAPPSVLFPFSLPAPPGPVPTAPNTYMNGYGAVPPPPGLVGSPANPFSYGSSAPFAGPASAPYGTPGSFPGGRAAGGFPQPMVLPFGTSMYTPGAYPPLPQFSPSLRGIYKGPTPLGQSPLHPGLRVLGVGSPGGPPFSISPTSAALASLPLPAGIAATTTTSAAVPPSSTLPSPASSPAPVGLGYMASCTPPPSTTPTPSPGPSPRISPSRRRSRVQMEGMSYTDALPTRMDELEDEDMTPYNNIGMTARIRPAAATITITTTVSPPVQGSAPQAGSATMQQQVGSATTSTTSTTVTGPMVGPTPVADIKPSLSSSMLTQSFRHQTVASAPLPPRLSPSPSACFSPSAGPVPTHLPTKRSAELAPVANPPLIAGPNPLVVPPTAPGGIMVTLATNPSSAKPLTPLNLELNPAPAHATTLAATTAALQPGAENPTNPAAAAAARPAGTAEIDMMLSEMVDFPSDPLLHNFVVSLENVPASDFFDPLSSDDGETIMHGPHFMEDDFLTMSALPPTPPHVGAHSPQLHPEPSLAAPAGAGPVEQSEVLARTERLVENICRLQSQVMQTASPVAPAAAAVLPAAASPDLCGLMQGLSVTDMRALLDTVRGVMSENSRLRAQLSQYARQDGTGAPSPLPDFR</sequence>
<feature type="compositionally biased region" description="Low complexity" evidence="1">
    <location>
        <begin position="398"/>
        <end position="417"/>
    </location>
</feature>
<feature type="compositionally biased region" description="Low complexity" evidence="1">
    <location>
        <begin position="776"/>
        <end position="788"/>
    </location>
</feature>
<comment type="caution">
    <text evidence="2">The sequence shown here is derived from an EMBL/GenBank/DDBJ whole genome shotgun (WGS) entry which is preliminary data.</text>
</comment>
<name>A0ABQ8U8S6_9EUKA</name>
<dbReference type="Proteomes" id="UP001141327">
    <property type="component" value="Unassembled WGS sequence"/>
</dbReference>
<feature type="compositionally biased region" description="Basic and acidic residues" evidence="1">
    <location>
        <begin position="345"/>
        <end position="354"/>
    </location>
</feature>
<gene>
    <name evidence="2" type="ORF">PAPYR_11686</name>
</gene>
<evidence type="ECO:0000313" key="2">
    <source>
        <dbReference type="EMBL" id="KAJ4453754.1"/>
    </source>
</evidence>
<feature type="region of interest" description="Disordered" evidence="1">
    <location>
        <begin position="600"/>
        <end position="674"/>
    </location>
</feature>